<organism evidence="2 3">
    <name type="scientific">Cohnella hashimotonis</name>
    <dbReference type="NCBI Taxonomy" id="2826895"/>
    <lineage>
        <taxon>Bacteria</taxon>
        <taxon>Bacillati</taxon>
        <taxon>Bacillota</taxon>
        <taxon>Bacilli</taxon>
        <taxon>Bacillales</taxon>
        <taxon>Paenibacillaceae</taxon>
        <taxon>Cohnella</taxon>
    </lineage>
</organism>
<dbReference type="PROSITE" id="PS51186">
    <property type="entry name" value="GNAT"/>
    <property type="match status" value="1"/>
</dbReference>
<sequence>MEQSKQVYAVTDRLVIRQFGLQDTEAFYRYRANPTVARFQSWENYTYEDAESFVGEQIHHTPDQPGTWFQFAIALADSDRLIGDCALHTRLDEPRIVEIGFTLAPEHQGKGYIHEALGAILHYIFRILGKHKATAFTDVRNEKSIRVLERMGMRREGHLLQNYMSKGKWVDEYQYAVLQSEWSSQKRAAPF</sequence>
<gene>
    <name evidence="2" type="ORF">KB449_01985</name>
</gene>
<protein>
    <submittedName>
        <fullName evidence="2">GNAT family protein</fullName>
        <ecNumber evidence="2">2.-.-.-</ecNumber>
    </submittedName>
</protein>
<accession>A0ABT6TBK5</accession>
<dbReference type="GO" id="GO:0016740">
    <property type="term" value="F:transferase activity"/>
    <property type="evidence" value="ECO:0007669"/>
    <property type="project" value="UniProtKB-KW"/>
</dbReference>
<dbReference type="EMBL" id="JAGRPV010000001">
    <property type="protein sequence ID" value="MDI4643705.1"/>
    <property type="molecule type" value="Genomic_DNA"/>
</dbReference>
<dbReference type="Pfam" id="PF13302">
    <property type="entry name" value="Acetyltransf_3"/>
    <property type="match status" value="1"/>
</dbReference>
<dbReference type="InterPro" id="IPR051531">
    <property type="entry name" value="N-acetyltransferase"/>
</dbReference>
<name>A0ABT6TBK5_9BACL</name>
<feature type="domain" description="N-acetyltransferase" evidence="1">
    <location>
        <begin position="14"/>
        <end position="171"/>
    </location>
</feature>
<keyword evidence="3" id="KW-1185">Reference proteome</keyword>
<dbReference type="InterPro" id="IPR016181">
    <property type="entry name" value="Acyl_CoA_acyltransferase"/>
</dbReference>
<dbReference type="RefSeq" id="WP_282906756.1">
    <property type="nucleotide sequence ID" value="NZ_JAGRPV010000001.1"/>
</dbReference>
<dbReference type="Gene3D" id="3.40.630.30">
    <property type="match status" value="1"/>
</dbReference>
<dbReference type="PANTHER" id="PTHR43792:SF1">
    <property type="entry name" value="N-ACETYLTRANSFERASE DOMAIN-CONTAINING PROTEIN"/>
    <property type="match status" value="1"/>
</dbReference>
<dbReference type="InterPro" id="IPR000182">
    <property type="entry name" value="GNAT_dom"/>
</dbReference>
<evidence type="ECO:0000259" key="1">
    <source>
        <dbReference type="PROSITE" id="PS51186"/>
    </source>
</evidence>
<evidence type="ECO:0000313" key="3">
    <source>
        <dbReference type="Proteomes" id="UP001161691"/>
    </source>
</evidence>
<comment type="caution">
    <text evidence="2">The sequence shown here is derived from an EMBL/GenBank/DDBJ whole genome shotgun (WGS) entry which is preliminary data.</text>
</comment>
<proteinExistence type="predicted"/>
<dbReference type="SUPFAM" id="SSF55729">
    <property type="entry name" value="Acyl-CoA N-acyltransferases (Nat)"/>
    <property type="match status" value="1"/>
</dbReference>
<keyword evidence="2" id="KW-0808">Transferase</keyword>
<evidence type="ECO:0000313" key="2">
    <source>
        <dbReference type="EMBL" id="MDI4643705.1"/>
    </source>
</evidence>
<dbReference type="Proteomes" id="UP001161691">
    <property type="component" value="Unassembled WGS sequence"/>
</dbReference>
<reference evidence="2" key="1">
    <citation type="submission" date="2023-04" db="EMBL/GenBank/DDBJ databases">
        <title>Comparative genomic analysis of Cohnella hashimotonis sp. nov., isolated from the International Space Station.</title>
        <authorList>
            <person name="Venkateswaran K."/>
            <person name="Simpson A."/>
        </authorList>
    </citation>
    <scope>NUCLEOTIDE SEQUENCE</scope>
    <source>
        <strain evidence="2">F6_2S_P_1</strain>
    </source>
</reference>
<dbReference type="EC" id="2.-.-.-" evidence="2"/>
<dbReference type="PANTHER" id="PTHR43792">
    <property type="entry name" value="GNAT FAMILY, PUTATIVE (AFU_ORTHOLOGUE AFUA_3G00765)-RELATED-RELATED"/>
    <property type="match status" value="1"/>
</dbReference>